<dbReference type="SMART" id="SM00799">
    <property type="entry name" value="DENN"/>
    <property type="match status" value="1"/>
</dbReference>
<dbReference type="PANTHER" id="PTHR12296:SF21">
    <property type="entry name" value="DENN DOMAIN-CONTAINING PROTEIN 3"/>
    <property type="match status" value="1"/>
</dbReference>
<dbReference type="InterPro" id="IPR057977">
    <property type="entry name" value="TPR_DENND3"/>
</dbReference>
<proteinExistence type="predicted"/>
<feature type="region of interest" description="Disordered" evidence="1">
    <location>
        <begin position="208"/>
        <end position="230"/>
    </location>
</feature>
<feature type="region of interest" description="Disordered" evidence="1">
    <location>
        <begin position="83"/>
        <end position="178"/>
    </location>
</feature>
<dbReference type="WBParaSite" id="maker-uti_cns_0046453-snap-gene-0.8-mRNA-1">
    <property type="protein sequence ID" value="maker-uti_cns_0046453-snap-gene-0.8-mRNA-1"/>
    <property type="gene ID" value="maker-uti_cns_0046453-snap-gene-0.8"/>
</dbReference>
<keyword evidence="3" id="KW-1185">Reference proteome</keyword>
<feature type="compositionally biased region" description="Gly residues" evidence="1">
    <location>
        <begin position="128"/>
        <end position="143"/>
    </location>
</feature>
<feature type="region of interest" description="Disordered" evidence="1">
    <location>
        <begin position="662"/>
        <end position="701"/>
    </location>
</feature>
<evidence type="ECO:0000259" key="2">
    <source>
        <dbReference type="PROSITE" id="PS50211"/>
    </source>
</evidence>
<dbReference type="InterPro" id="IPR005112">
    <property type="entry name" value="dDENN_dom"/>
</dbReference>
<feature type="compositionally biased region" description="Acidic residues" evidence="1">
    <location>
        <begin position="316"/>
        <end position="326"/>
    </location>
</feature>
<dbReference type="Pfam" id="PF25570">
    <property type="entry name" value="TPR_DENND3"/>
    <property type="match status" value="1"/>
</dbReference>
<organism evidence="3 4">
    <name type="scientific">Macrostomum lignano</name>
    <dbReference type="NCBI Taxonomy" id="282301"/>
    <lineage>
        <taxon>Eukaryota</taxon>
        <taxon>Metazoa</taxon>
        <taxon>Spiralia</taxon>
        <taxon>Lophotrochozoa</taxon>
        <taxon>Platyhelminthes</taxon>
        <taxon>Rhabditophora</taxon>
        <taxon>Macrostomorpha</taxon>
        <taxon>Macrostomida</taxon>
        <taxon>Macrostomidae</taxon>
        <taxon>Macrostomum</taxon>
    </lineage>
</organism>
<dbReference type="InterPro" id="IPR051696">
    <property type="entry name" value="DENN_Domain_GEFs"/>
</dbReference>
<dbReference type="PROSITE" id="PS50211">
    <property type="entry name" value="DENN"/>
    <property type="match status" value="1"/>
</dbReference>
<feature type="compositionally biased region" description="Low complexity" evidence="1">
    <location>
        <begin position="95"/>
        <end position="106"/>
    </location>
</feature>
<dbReference type="Proteomes" id="UP000095280">
    <property type="component" value="Unplaced"/>
</dbReference>
<protein>
    <submittedName>
        <fullName evidence="4">UDENN domain-containing protein</fullName>
    </submittedName>
</protein>
<dbReference type="GO" id="GO:0031410">
    <property type="term" value="C:cytoplasmic vesicle"/>
    <property type="evidence" value="ECO:0007669"/>
    <property type="project" value="TreeGrafter"/>
</dbReference>
<evidence type="ECO:0000313" key="3">
    <source>
        <dbReference type="Proteomes" id="UP000095280"/>
    </source>
</evidence>
<dbReference type="InterPro" id="IPR037516">
    <property type="entry name" value="Tripartite_DENN"/>
</dbReference>
<feature type="region of interest" description="Disordered" evidence="1">
    <location>
        <begin position="306"/>
        <end position="326"/>
    </location>
</feature>
<dbReference type="Pfam" id="PF03455">
    <property type="entry name" value="dDENN"/>
    <property type="match status" value="1"/>
</dbReference>
<evidence type="ECO:0000256" key="1">
    <source>
        <dbReference type="SAM" id="MobiDB-lite"/>
    </source>
</evidence>
<feature type="compositionally biased region" description="Gly residues" evidence="1">
    <location>
        <begin position="213"/>
        <end position="229"/>
    </location>
</feature>
<dbReference type="Gene3D" id="3.40.50.11500">
    <property type="match status" value="1"/>
</dbReference>
<feature type="compositionally biased region" description="Low complexity" evidence="1">
    <location>
        <begin position="148"/>
        <end position="178"/>
    </location>
</feature>
<dbReference type="PANTHER" id="PTHR12296">
    <property type="entry name" value="DENN DOMAIN-CONTAINING PROTEIN 4"/>
    <property type="match status" value="1"/>
</dbReference>
<dbReference type="InterPro" id="IPR001194">
    <property type="entry name" value="cDENN_dom"/>
</dbReference>
<dbReference type="GO" id="GO:0032483">
    <property type="term" value="P:regulation of Rab protein signal transduction"/>
    <property type="evidence" value="ECO:0007669"/>
    <property type="project" value="TreeGrafter"/>
</dbReference>
<feature type="compositionally biased region" description="Acidic residues" evidence="1">
    <location>
        <begin position="108"/>
        <end position="119"/>
    </location>
</feature>
<evidence type="ECO:0000313" key="4">
    <source>
        <dbReference type="WBParaSite" id="maker-uti_cns_0046453-snap-gene-0.8-mRNA-1"/>
    </source>
</evidence>
<sequence length="1468" mass="161469">MSGFYLKNRLLEVLVVVGADDSSSLRPRPGGGAGSGPNKLLTSIAYEPCFLATVNESKAVFPNNHPPVAPFYPLPAFHAGSRASRSLAQGRLVEQQHQQPPAQTPTMIEEEDEEEEDSEAPPYLASLGVGGGSSSGGGGGGGRGGRRLGIVQSLLPSSSPRQSISAASSRQARRPSFARANADVVKSLMSDEDQQQQTLARLMRRRPTLTGSSVGGGGIGGGLSGVGGADGRRMSSVRNIAVTKHEKKVAGEVAEGLPDLCYPEGLQISARPLEARIDYHVLTHISGDRLYATLLTFGRQYRARRQPSLANAGPNSDEDAEEDADDDSLVQLRLEEDCRDDDVDGLNDEIVYVPSTVILVSKLPYFSVLKTSLSAILSRVSQEDPHNFNSIIMSATIALCSTPVPPPSDTCLGIQSELFGVTLNLLPPMPRIGLVVDFDVTVLFRSLPLDDILLLLSALLTDQRIVVTSSDASLIALVMESLLLLLYPMRWNLAVHVQHTERGVPRRASAILFWLSFQLSRRSERNCRASGWRLGLWQGVPDRTGRTGAIDAQLSPRLKKLNFDWVILSKPDALSIEDFNKQKTQFNMENRHLLLNTFLQLMVELFGTVTQFIKEEARFFNKDGYLNSLPNADRSFYEMVVNGTMFDAFLHDRLDNREDAWDRQARSNRKQSYAQTKKRQSTALMSMPRVPELEPSQRNPDYLQLPEYFPKEAGGDGFYQRCIDMLGRQLDGAERSRRVAIHYLRSMYHLATGQNVPALRDCHECYRLDSRLVNQPAVREIMRGLSDAERQALKEELDQLRQFVHSASGGNFDLDAEDSFEQPASIMTAAVAAAAAAAAVAGGDVVDTIESGDEALKDRRRISRQIQLPTRCISKTSFGECLANLGISFDEELQRRLFNTLLLLSLDQSAVTGTAANVDINIEDEDGDQLLMPEEKFGVDPGVFDAFYEMWSSRVRGLLDVDAPEDGAIVLKAGSLVHVEKLGAGHLILTDKRLYLRSPQGHSGSPFVCLANLDQVSKVERPTRMLWRLASGYASMRITVENSMPAGPAESKSLDRHQSAHQHNSSHTIWLKGDLPAWYTVLEEYLAAVRAYRIAKDRTILHKACENALIIDTLLALASVEGSQFHRADKQLMDCFLYFSKGRYDCSLPASTYDSLVSKFNPAFGESEKVTIVGLFPMSNAAQYSYPEPIYCAFNTSTMSKLAIVDVEAGQIDCVVASPPGRIHCAMQVSSEPSHFWLATYHHQSGSQLTVICTAHRTHSTEERLIGHRHPVLSMVEVNNHCYSISSGFSIADKQPAEILVWHTAQRKLLRRVDCGPGVRPVCLSPITAAHQCAGGCDMSEVVKPLLLFCSRRAIFSLNASHKPQLLVSLESGGHFECDRLLALTTQDHCLVLVAASDRVGELRFYPTELGPSNKPALTVREPASRLKLQCPSETGRCRGIGSLCQLTVPEDSKDPSNKASAKKSMLL</sequence>
<dbReference type="Pfam" id="PF02141">
    <property type="entry name" value="DENN"/>
    <property type="match status" value="1"/>
</dbReference>
<reference evidence="4" key="1">
    <citation type="submission" date="2016-11" db="UniProtKB">
        <authorList>
            <consortium name="WormBaseParasite"/>
        </authorList>
    </citation>
    <scope>IDENTIFICATION</scope>
</reference>
<dbReference type="SMART" id="SM00801">
    <property type="entry name" value="dDENN"/>
    <property type="match status" value="1"/>
</dbReference>
<dbReference type="InterPro" id="IPR043153">
    <property type="entry name" value="DENN_C"/>
</dbReference>
<name>A0A1I8JB43_9PLAT</name>
<feature type="domain" description="UDENN" evidence="2">
    <location>
        <begin position="222"/>
        <end position="660"/>
    </location>
</feature>
<dbReference type="GO" id="GO:0005085">
    <property type="term" value="F:guanyl-nucleotide exchange factor activity"/>
    <property type="evidence" value="ECO:0007669"/>
    <property type="project" value="UniProtKB-ARBA"/>
</dbReference>
<accession>A0A1I8JB43</accession>